<evidence type="ECO:0000313" key="3">
    <source>
        <dbReference type="EMBL" id="KAF0315781.1"/>
    </source>
</evidence>
<feature type="compositionally biased region" description="Polar residues" evidence="2">
    <location>
        <begin position="1"/>
        <end position="13"/>
    </location>
</feature>
<keyword evidence="3" id="KW-0489">Methyltransferase</keyword>
<dbReference type="Proteomes" id="UP000434172">
    <property type="component" value="Unassembled WGS sequence"/>
</dbReference>
<dbReference type="InterPro" id="IPR029063">
    <property type="entry name" value="SAM-dependent_MTases_sf"/>
</dbReference>
<organism evidence="3 4">
    <name type="scientific">Colletotrichum asianum</name>
    <dbReference type="NCBI Taxonomy" id="702518"/>
    <lineage>
        <taxon>Eukaryota</taxon>
        <taxon>Fungi</taxon>
        <taxon>Dikarya</taxon>
        <taxon>Ascomycota</taxon>
        <taxon>Pezizomycotina</taxon>
        <taxon>Sordariomycetes</taxon>
        <taxon>Hypocreomycetidae</taxon>
        <taxon>Glomerellales</taxon>
        <taxon>Glomerellaceae</taxon>
        <taxon>Colletotrichum</taxon>
        <taxon>Colletotrichum gloeosporioides species complex</taxon>
    </lineage>
</organism>
<dbReference type="PANTHER" id="PTHR43591">
    <property type="entry name" value="METHYLTRANSFERASE"/>
    <property type="match status" value="1"/>
</dbReference>
<dbReference type="PANTHER" id="PTHR43591:SF10">
    <property type="entry name" value="ABC TRANSMEMBRANE TYPE-1 DOMAIN-CONTAINING PROTEIN-RELATED"/>
    <property type="match status" value="1"/>
</dbReference>
<keyword evidence="4" id="KW-1185">Reference proteome</keyword>
<proteinExistence type="inferred from homology"/>
<feature type="compositionally biased region" description="Polar residues" evidence="2">
    <location>
        <begin position="28"/>
        <end position="37"/>
    </location>
</feature>
<name>A0A8H3VSR2_9PEZI</name>
<gene>
    <name evidence="3" type="ORF">GQ607_017008</name>
</gene>
<comment type="similarity">
    <text evidence="1">Belongs to the methyltransferase superfamily. LaeA methyltransferase family.</text>
</comment>
<comment type="caution">
    <text evidence="3">The sequence shown here is derived from an EMBL/GenBank/DDBJ whole genome shotgun (WGS) entry which is preliminary data.</text>
</comment>
<dbReference type="EMBL" id="WOWK01000187">
    <property type="protein sequence ID" value="KAF0315781.1"/>
    <property type="molecule type" value="Genomic_DNA"/>
</dbReference>
<evidence type="ECO:0000256" key="2">
    <source>
        <dbReference type="SAM" id="MobiDB-lite"/>
    </source>
</evidence>
<reference evidence="3 4" key="1">
    <citation type="submission" date="2019-12" db="EMBL/GenBank/DDBJ databases">
        <title>A genome sequence resource for the geographically widespread anthracnose pathogen Colletotrichum asianum.</title>
        <authorList>
            <person name="Meng Y."/>
        </authorList>
    </citation>
    <scope>NUCLEOTIDE SEQUENCE [LARGE SCALE GENOMIC DNA]</scope>
    <source>
        <strain evidence="3 4">ICMP 18580</strain>
    </source>
</reference>
<feature type="region of interest" description="Disordered" evidence="2">
    <location>
        <begin position="1"/>
        <end position="75"/>
    </location>
</feature>
<keyword evidence="3" id="KW-0808">Transferase</keyword>
<feature type="compositionally biased region" description="Low complexity" evidence="2">
    <location>
        <begin position="48"/>
        <end position="61"/>
    </location>
</feature>
<protein>
    <submittedName>
        <fullName evidence="3">Methyltransferase domain-containing protein</fullName>
    </submittedName>
</protein>
<evidence type="ECO:0000313" key="4">
    <source>
        <dbReference type="Proteomes" id="UP000434172"/>
    </source>
</evidence>
<dbReference type="AlphaFoldDB" id="A0A8H3VSR2"/>
<dbReference type="Pfam" id="PF13489">
    <property type="entry name" value="Methyltransf_23"/>
    <property type="match status" value="1"/>
</dbReference>
<dbReference type="GO" id="GO:0032259">
    <property type="term" value="P:methylation"/>
    <property type="evidence" value="ECO:0007669"/>
    <property type="project" value="UniProtKB-KW"/>
</dbReference>
<dbReference type="OrthoDB" id="2013972at2759"/>
<accession>A0A8H3VSR2</accession>
<evidence type="ECO:0000256" key="1">
    <source>
        <dbReference type="ARBA" id="ARBA00038158"/>
    </source>
</evidence>
<dbReference type="CDD" id="cd02440">
    <property type="entry name" value="AdoMet_MTases"/>
    <property type="match status" value="1"/>
</dbReference>
<sequence>MSDQQQSQPTTGPVSPIAAQSALPPATQAGTQVQASVVGTLEADDQDQGGQDAPNGNDNDGSSISGHSTDESHASLRSSILDYRRENGRTYHRLSDGKYLVPNDALEQERLDLINHMWTVIWDGKFCLCPKDDGARRVLDIGTGTGVWAMDYADVHPEAQVIGADLSPIQPTYVPPNCIFEVDDLEKEWTWSEPFDFIFARNMMGSFSDWPGVIEQAYNNLEPGGYFEIHDTIYPILCDDGSVPDDAPISKWSRLMMESFEKTGRSVTIARQFPQFLEEAGFEHVTVTKCKHPLNDWPKDPKWKEVGGWVQESLFPGLEGLSLGLFTRVLDWTRDETLVFCAEVRNDVKNTKLHGYYDGLSVYGRKPFPKKD</sequence>
<dbReference type="SUPFAM" id="SSF53335">
    <property type="entry name" value="S-adenosyl-L-methionine-dependent methyltransferases"/>
    <property type="match status" value="1"/>
</dbReference>
<dbReference type="Gene3D" id="3.40.50.150">
    <property type="entry name" value="Vaccinia Virus protein VP39"/>
    <property type="match status" value="1"/>
</dbReference>
<dbReference type="GO" id="GO:0008168">
    <property type="term" value="F:methyltransferase activity"/>
    <property type="evidence" value="ECO:0007669"/>
    <property type="project" value="UniProtKB-KW"/>
</dbReference>